<dbReference type="RefSeq" id="WP_184971990.1">
    <property type="nucleotide sequence ID" value="NZ_JACHIN010000016.1"/>
</dbReference>
<feature type="binding site" evidence="5">
    <location>
        <begin position="227"/>
        <end position="234"/>
    </location>
    <ligand>
        <name>ATP</name>
        <dbReference type="ChEBI" id="CHEBI:30616"/>
    </ligand>
</feature>
<evidence type="ECO:0000259" key="7">
    <source>
        <dbReference type="PROSITE" id="PS51198"/>
    </source>
</evidence>
<organism evidence="8 9">
    <name type="scientific">Nonomuraea endophytica</name>
    <dbReference type="NCBI Taxonomy" id="714136"/>
    <lineage>
        <taxon>Bacteria</taxon>
        <taxon>Bacillati</taxon>
        <taxon>Actinomycetota</taxon>
        <taxon>Actinomycetes</taxon>
        <taxon>Streptosporangiales</taxon>
        <taxon>Streptosporangiaceae</taxon>
        <taxon>Nonomuraea</taxon>
    </lineage>
</organism>
<dbReference type="Gene3D" id="3.40.50.300">
    <property type="entry name" value="P-loop containing nucleotide triphosphate hydrolases"/>
    <property type="match status" value="2"/>
</dbReference>
<dbReference type="PANTHER" id="PTHR11070:SF45">
    <property type="entry name" value="DNA 3'-5' HELICASE"/>
    <property type="match status" value="1"/>
</dbReference>
<feature type="domain" description="UvrD-like helicase ATP-binding" evidence="7">
    <location>
        <begin position="206"/>
        <end position="548"/>
    </location>
</feature>
<proteinExistence type="predicted"/>
<dbReference type="EMBL" id="JACHIN010000016">
    <property type="protein sequence ID" value="MBB5083148.1"/>
    <property type="molecule type" value="Genomic_DNA"/>
</dbReference>
<reference evidence="8 9" key="1">
    <citation type="submission" date="2020-08" db="EMBL/GenBank/DDBJ databases">
        <title>Genomic Encyclopedia of Type Strains, Phase IV (KMG-IV): sequencing the most valuable type-strain genomes for metagenomic binning, comparative biology and taxonomic classification.</title>
        <authorList>
            <person name="Goeker M."/>
        </authorList>
    </citation>
    <scope>NUCLEOTIDE SEQUENCE [LARGE SCALE GENOMIC DNA]</scope>
    <source>
        <strain evidence="8 9">DSM 45385</strain>
    </source>
</reference>
<feature type="compositionally biased region" description="Basic and acidic residues" evidence="6">
    <location>
        <begin position="79"/>
        <end position="113"/>
    </location>
</feature>
<name>A0A7W8AE62_9ACTN</name>
<dbReference type="GO" id="GO:0000725">
    <property type="term" value="P:recombinational repair"/>
    <property type="evidence" value="ECO:0007669"/>
    <property type="project" value="TreeGrafter"/>
</dbReference>
<accession>A0A7W8AE62</accession>
<dbReference type="InterPro" id="IPR000212">
    <property type="entry name" value="DNA_helicase_UvrD/REP"/>
</dbReference>
<keyword evidence="3 5" id="KW-0347">Helicase</keyword>
<dbReference type="GO" id="GO:0005829">
    <property type="term" value="C:cytosol"/>
    <property type="evidence" value="ECO:0007669"/>
    <property type="project" value="TreeGrafter"/>
</dbReference>
<protein>
    <submittedName>
        <fullName evidence="8">DNA helicase IV</fullName>
    </submittedName>
</protein>
<dbReference type="InterPro" id="IPR027417">
    <property type="entry name" value="P-loop_NTPase"/>
</dbReference>
<gene>
    <name evidence="8" type="ORF">HNR40_008651</name>
</gene>
<evidence type="ECO:0000256" key="2">
    <source>
        <dbReference type="ARBA" id="ARBA00022801"/>
    </source>
</evidence>
<evidence type="ECO:0000256" key="1">
    <source>
        <dbReference type="ARBA" id="ARBA00022741"/>
    </source>
</evidence>
<dbReference type="AlphaFoldDB" id="A0A7W8AE62"/>
<dbReference type="InterPro" id="IPR014016">
    <property type="entry name" value="UvrD-like_ATP-bd"/>
</dbReference>
<dbReference type="GO" id="GO:0005524">
    <property type="term" value="F:ATP binding"/>
    <property type="evidence" value="ECO:0007669"/>
    <property type="project" value="UniProtKB-UniRule"/>
</dbReference>
<evidence type="ECO:0000256" key="3">
    <source>
        <dbReference type="ARBA" id="ARBA00022806"/>
    </source>
</evidence>
<dbReference type="GO" id="GO:0003677">
    <property type="term" value="F:DNA binding"/>
    <property type="evidence" value="ECO:0007669"/>
    <property type="project" value="InterPro"/>
</dbReference>
<dbReference type="Proteomes" id="UP000568380">
    <property type="component" value="Unassembled WGS sequence"/>
</dbReference>
<dbReference type="SUPFAM" id="SSF52540">
    <property type="entry name" value="P-loop containing nucleoside triphosphate hydrolases"/>
    <property type="match status" value="1"/>
</dbReference>
<keyword evidence="4 5" id="KW-0067">ATP-binding</keyword>
<feature type="region of interest" description="Disordered" evidence="6">
    <location>
        <begin position="75"/>
        <end position="118"/>
    </location>
</feature>
<sequence>MPAHQLAPDISDDPADVLSAEQSHLAESRKALQAMREHAQSLSAEAAGDWVSQQVLQSLLDQRVAALADHPDTPLFFGRLDRSAPERRSSRRESERSDANEERSGRDHEHDDLPGTIYVGRRHVHDGASRALVIDWRAPVSRPFYQASPTDPMDVVRRRRFGYHGGALTAYEDEPLDQGGKLGPSKILTDEIERPRTGPMRDIVATIQPDQDEIVRAALTQTVCVQGAPGTGKTAVGLHRAAYLLFTHRERLARSGVMIVGPNRAFLSYISSVLPALGEVKVDQTTVADLLGAYNAPEEPEVAAVKGDARMAAVLERALWLHISKPEEGLVYTAGVHRFRVADYEVREIVASLRGTTRYGPGRAALAQRLAHQVLVRMEQRGDSPDDRVQDSVARSKPVKQLVDAVWPKVTPAQVLFRLLSDAEFLAKACAKSDISPGEQEMLLWRKPYRGWKSAKWSAADAALLDELGDLIERTSSIGHLVVDEAQDLSEMQLRALGRRCRNGSATVLGDLAQGTTPWSTTSWEAVLRHLGQDSGEVTELTLGFRVPREVLDYAARLLPSVAPGLAPPQSLRPGLGSLSVQPGAAVAEAVRATLSREGSIGVIVPDALVGQVSGALEGIGHAVLDPDAADQEHRLLVIPATLAKGLEYDHVIVVEPADIVAAEPRGLARLYVVLTRAVTSLTVLHDKPLPAALAM</sequence>
<evidence type="ECO:0000313" key="8">
    <source>
        <dbReference type="EMBL" id="MBB5083148.1"/>
    </source>
</evidence>
<evidence type="ECO:0000313" key="9">
    <source>
        <dbReference type="Proteomes" id="UP000568380"/>
    </source>
</evidence>
<evidence type="ECO:0000256" key="4">
    <source>
        <dbReference type="ARBA" id="ARBA00022840"/>
    </source>
</evidence>
<feature type="region of interest" description="Disordered" evidence="6">
    <location>
        <begin position="1"/>
        <end position="32"/>
    </location>
</feature>
<keyword evidence="1 5" id="KW-0547">Nucleotide-binding</keyword>
<evidence type="ECO:0000256" key="6">
    <source>
        <dbReference type="SAM" id="MobiDB-lite"/>
    </source>
</evidence>
<keyword evidence="2 5" id="KW-0378">Hydrolase</keyword>
<dbReference type="GO" id="GO:0043138">
    <property type="term" value="F:3'-5' DNA helicase activity"/>
    <property type="evidence" value="ECO:0007669"/>
    <property type="project" value="TreeGrafter"/>
</dbReference>
<comment type="caution">
    <text evidence="8">The sequence shown here is derived from an EMBL/GenBank/DDBJ whole genome shotgun (WGS) entry which is preliminary data.</text>
</comment>
<dbReference type="GO" id="GO:0016787">
    <property type="term" value="F:hydrolase activity"/>
    <property type="evidence" value="ECO:0007669"/>
    <property type="project" value="UniProtKB-UniRule"/>
</dbReference>
<dbReference type="PROSITE" id="PS51198">
    <property type="entry name" value="UVRD_HELICASE_ATP_BIND"/>
    <property type="match status" value="1"/>
</dbReference>
<dbReference type="PANTHER" id="PTHR11070">
    <property type="entry name" value="UVRD / RECB / PCRA DNA HELICASE FAMILY MEMBER"/>
    <property type="match status" value="1"/>
</dbReference>
<evidence type="ECO:0000256" key="5">
    <source>
        <dbReference type="PROSITE-ProRule" id="PRU00560"/>
    </source>
</evidence>
<keyword evidence="9" id="KW-1185">Reference proteome</keyword>